<dbReference type="PATRIC" id="fig|362837.3.peg.132"/>
<dbReference type="GO" id="GO:0016791">
    <property type="term" value="F:phosphatase activity"/>
    <property type="evidence" value="ECO:0007669"/>
    <property type="project" value="TreeGrafter"/>
</dbReference>
<dbReference type="RefSeq" id="WP_053945817.1">
    <property type="nucleotide sequence ID" value="NZ_CP012622.1"/>
</dbReference>
<dbReference type="KEGG" id="scj:SCANT_v1c01310"/>
<dbReference type="STRING" id="362837.SCANT_v1c01310"/>
<gene>
    <name evidence="1" type="ORF">SCANT_v1c01310</name>
</gene>
<reference evidence="1 2" key="1">
    <citation type="journal article" date="2015" name="Genome Announc.">
        <title>Complete Genome Sequence of Spiroplasma cantharicola CC-1T (DSM 21588), a Bacterium Isolated from Soldier Beetle (Cantharis carolinus).</title>
        <authorList>
            <person name="Lo W.S."/>
            <person name="Liu P.Y."/>
            <person name="Kuo C.H."/>
        </authorList>
    </citation>
    <scope>NUCLEOTIDE SEQUENCE [LARGE SCALE GENOMIC DNA]</scope>
    <source>
        <strain evidence="1 2">CC-1</strain>
    </source>
</reference>
<dbReference type="Proteomes" id="UP000063919">
    <property type="component" value="Chromosome"/>
</dbReference>
<dbReference type="GO" id="GO:0000287">
    <property type="term" value="F:magnesium ion binding"/>
    <property type="evidence" value="ECO:0007669"/>
    <property type="project" value="TreeGrafter"/>
</dbReference>
<protein>
    <submittedName>
        <fullName evidence="1">HAD superfamily hydrolase</fullName>
    </submittedName>
</protein>
<dbReference type="Gene3D" id="3.40.50.1000">
    <property type="entry name" value="HAD superfamily/HAD-like"/>
    <property type="match status" value="1"/>
</dbReference>
<dbReference type="GO" id="GO:0005829">
    <property type="term" value="C:cytosol"/>
    <property type="evidence" value="ECO:0007669"/>
    <property type="project" value="TreeGrafter"/>
</dbReference>
<organism evidence="1 2">
    <name type="scientific">Spiroplasma cantharicola</name>
    <dbReference type="NCBI Taxonomy" id="362837"/>
    <lineage>
        <taxon>Bacteria</taxon>
        <taxon>Bacillati</taxon>
        <taxon>Mycoplasmatota</taxon>
        <taxon>Mollicutes</taxon>
        <taxon>Entomoplasmatales</taxon>
        <taxon>Spiroplasmataceae</taxon>
        <taxon>Spiroplasma</taxon>
    </lineage>
</organism>
<evidence type="ECO:0000313" key="2">
    <source>
        <dbReference type="Proteomes" id="UP000063919"/>
    </source>
</evidence>
<evidence type="ECO:0000313" key="1">
    <source>
        <dbReference type="EMBL" id="ALD66041.1"/>
    </source>
</evidence>
<dbReference type="InterPro" id="IPR023214">
    <property type="entry name" value="HAD_sf"/>
</dbReference>
<sequence length="277" mass="31978">MKLKENVLIFSDLDGSALASTHEFSEFTKNVVKKVYDKNYYFIPVTARCTKDTFEQQSIYLELDKLGGIAAANNGTHIYDFKKNNWIRKEYISKDTLKQIFNITYGKIGKYKVHFIADDAYFVYGPGENSFYWSEIMKIDYKVIDSFEEIDKEINHITVVLEKEPSQESIELFYKNFAIISNELDIIKYTDRVYELAIKGIHKGSVVKEVLNYLGLDQSNTTTFGFGDSFNDFELAQEVDNFIAMENGLKELKEKASFITKTNDENGVANYIIENIL</sequence>
<keyword evidence="1" id="KW-0378">Hydrolase</keyword>
<keyword evidence="2" id="KW-1185">Reference proteome</keyword>
<dbReference type="Gene3D" id="3.30.1240.10">
    <property type="match status" value="1"/>
</dbReference>
<accession>A0A0M4JHU8</accession>
<dbReference type="Pfam" id="PF08282">
    <property type="entry name" value="Hydrolase_3"/>
    <property type="match status" value="1"/>
</dbReference>
<proteinExistence type="predicted"/>
<dbReference type="AlphaFoldDB" id="A0A0M4JHU8"/>
<dbReference type="PANTHER" id="PTHR10000">
    <property type="entry name" value="PHOSPHOSERINE PHOSPHATASE"/>
    <property type="match status" value="1"/>
</dbReference>
<dbReference type="InterPro" id="IPR036412">
    <property type="entry name" value="HAD-like_sf"/>
</dbReference>
<dbReference type="SUPFAM" id="SSF56784">
    <property type="entry name" value="HAD-like"/>
    <property type="match status" value="1"/>
</dbReference>
<dbReference type="EMBL" id="CP012622">
    <property type="protein sequence ID" value="ALD66041.1"/>
    <property type="molecule type" value="Genomic_DNA"/>
</dbReference>
<dbReference type="OrthoDB" id="9810101at2"/>
<dbReference type="PANTHER" id="PTHR10000:SF8">
    <property type="entry name" value="HAD SUPERFAMILY HYDROLASE-LIKE, TYPE 3"/>
    <property type="match status" value="1"/>
</dbReference>
<name>A0A0M4JHU8_9MOLU</name>